<evidence type="ECO:0000313" key="5">
    <source>
        <dbReference type="EMBL" id="QBI19327.1"/>
    </source>
</evidence>
<name>A0A411YDW6_9ACTN</name>
<accession>A0A411YDW6</accession>
<feature type="domain" description="Exonuclease" evidence="4">
    <location>
        <begin position="5"/>
        <end position="170"/>
    </location>
</feature>
<evidence type="ECO:0000256" key="2">
    <source>
        <dbReference type="ARBA" id="ARBA00022801"/>
    </source>
</evidence>
<keyword evidence="6" id="KW-1185">Reference proteome</keyword>
<dbReference type="PANTHER" id="PTHR30231:SF4">
    <property type="entry name" value="PROTEIN NEN2"/>
    <property type="match status" value="1"/>
</dbReference>
<dbReference type="AlphaFoldDB" id="A0A411YDW6"/>
<keyword evidence="1" id="KW-0540">Nuclease</keyword>
<evidence type="ECO:0000256" key="3">
    <source>
        <dbReference type="ARBA" id="ARBA00022839"/>
    </source>
</evidence>
<keyword evidence="3" id="KW-0269">Exonuclease</keyword>
<dbReference type="Gene3D" id="3.30.420.10">
    <property type="entry name" value="Ribonuclease H-like superfamily/Ribonuclease H"/>
    <property type="match status" value="1"/>
</dbReference>
<organism evidence="5 6">
    <name type="scientific">Egibacter rhizosphaerae</name>
    <dbReference type="NCBI Taxonomy" id="1670831"/>
    <lineage>
        <taxon>Bacteria</taxon>
        <taxon>Bacillati</taxon>
        <taxon>Actinomycetota</taxon>
        <taxon>Nitriliruptoria</taxon>
        <taxon>Egibacterales</taxon>
        <taxon>Egibacteraceae</taxon>
        <taxon>Egibacter</taxon>
    </lineage>
</organism>
<dbReference type="GO" id="GO:0008408">
    <property type="term" value="F:3'-5' exonuclease activity"/>
    <property type="evidence" value="ECO:0007669"/>
    <property type="project" value="TreeGrafter"/>
</dbReference>
<dbReference type="KEGG" id="erz:ER308_07070"/>
<dbReference type="GO" id="GO:0003676">
    <property type="term" value="F:nucleic acid binding"/>
    <property type="evidence" value="ECO:0007669"/>
    <property type="project" value="InterPro"/>
</dbReference>
<dbReference type="Proteomes" id="UP000291469">
    <property type="component" value="Chromosome"/>
</dbReference>
<dbReference type="SUPFAM" id="SSF53098">
    <property type="entry name" value="Ribonuclease H-like"/>
    <property type="match status" value="1"/>
</dbReference>
<gene>
    <name evidence="5" type="ORF">ER308_07070</name>
</gene>
<evidence type="ECO:0000313" key="6">
    <source>
        <dbReference type="Proteomes" id="UP000291469"/>
    </source>
</evidence>
<dbReference type="EMBL" id="CP036402">
    <property type="protein sequence ID" value="QBI19327.1"/>
    <property type="molecule type" value="Genomic_DNA"/>
</dbReference>
<keyword evidence="2" id="KW-0378">Hydrolase</keyword>
<sequence>MSRLVFLDIETTGLDPDRHEPWEIALIVDGESDERVYRPKPSLRTADPTALRMTGFYHRTETFEWTWEYPPHVADRIAPVLAGAHLVGAVPSFDAAFLDRFLRDWGQAPAWHYHLIDVEAMAVGYLNGRADCGEPMPDLPLPWRSDDLARACGVEPVSDDERHTALGDARWVRRWYLALTEAAS</sequence>
<dbReference type="InterPro" id="IPR036397">
    <property type="entry name" value="RNaseH_sf"/>
</dbReference>
<dbReference type="InterPro" id="IPR012337">
    <property type="entry name" value="RNaseH-like_sf"/>
</dbReference>
<dbReference type="RefSeq" id="WP_131154324.1">
    <property type="nucleotide sequence ID" value="NZ_CP036402.1"/>
</dbReference>
<proteinExistence type="predicted"/>
<dbReference type="InterPro" id="IPR013520">
    <property type="entry name" value="Ribonucl_H"/>
</dbReference>
<dbReference type="OrthoDB" id="4762736at2"/>
<protein>
    <recommendedName>
        <fullName evidence="4">Exonuclease domain-containing protein</fullName>
    </recommendedName>
</protein>
<reference evidence="5 6" key="1">
    <citation type="submission" date="2019-01" db="EMBL/GenBank/DDBJ databases">
        <title>Egibacter rhizosphaerae EGI 80759T.</title>
        <authorList>
            <person name="Chen D.-D."/>
            <person name="Tian Y."/>
            <person name="Jiao J.-Y."/>
            <person name="Zhang X.-T."/>
            <person name="Zhang Y.-G."/>
            <person name="Zhang Y."/>
            <person name="Xiao M."/>
            <person name="Shu W.-S."/>
            <person name="Li W.-J."/>
        </authorList>
    </citation>
    <scope>NUCLEOTIDE SEQUENCE [LARGE SCALE GENOMIC DNA]</scope>
    <source>
        <strain evidence="5 6">EGI 80759</strain>
    </source>
</reference>
<dbReference type="Pfam" id="PF00929">
    <property type="entry name" value="RNase_T"/>
    <property type="match status" value="1"/>
</dbReference>
<evidence type="ECO:0000259" key="4">
    <source>
        <dbReference type="Pfam" id="PF00929"/>
    </source>
</evidence>
<evidence type="ECO:0000256" key="1">
    <source>
        <dbReference type="ARBA" id="ARBA00022722"/>
    </source>
</evidence>
<dbReference type="PANTHER" id="PTHR30231">
    <property type="entry name" value="DNA POLYMERASE III SUBUNIT EPSILON"/>
    <property type="match status" value="1"/>
</dbReference>